<keyword evidence="4" id="KW-1185">Reference proteome</keyword>
<evidence type="ECO:0000256" key="1">
    <source>
        <dbReference type="PROSITE-ProRule" id="PRU00464"/>
    </source>
</evidence>
<dbReference type="GO" id="GO:0003824">
    <property type="term" value="F:catalytic activity"/>
    <property type="evidence" value="ECO:0007669"/>
    <property type="project" value="InterPro"/>
</dbReference>
<dbReference type="InterPro" id="IPR036265">
    <property type="entry name" value="HIT-like_sf"/>
</dbReference>
<dbReference type="PROSITE" id="PS51084">
    <property type="entry name" value="HIT_2"/>
    <property type="match status" value="1"/>
</dbReference>
<dbReference type="SUPFAM" id="SSF54197">
    <property type="entry name" value="HIT-like"/>
    <property type="match status" value="1"/>
</dbReference>
<evidence type="ECO:0000313" key="3">
    <source>
        <dbReference type="EMBL" id="ORY44721.1"/>
    </source>
</evidence>
<sequence length="177" mass="20453">MAATLNQDWKQDRIGSANRGENPSVLLRMKGGYAVIGDNQFLPGYSLLLCDVPGINHLSELELNDRIQFLKDMSLLGEAIELAWKEIQTRNDLPPALANLTFRRMNYDILGNKDAYLHAHIWPRFEEEDPELKVLPVWVYPRNSWTNSHTEYSDQVYGLIKERIVHHLKLLVQKADE</sequence>
<feature type="domain" description="HIT" evidence="2">
    <location>
        <begin position="13"/>
        <end position="132"/>
    </location>
</feature>
<accession>A0A1Y2CCE3</accession>
<protein>
    <recommendedName>
        <fullName evidence="2">HIT domain-containing protein</fullName>
    </recommendedName>
</protein>
<dbReference type="Gene3D" id="3.30.428.10">
    <property type="entry name" value="HIT-like"/>
    <property type="match status" value="1"/>
</dbReference>
<organism evidence="3 4">
    <name type="scientific">Rhizoclosmatium globosum</name>
    <dbReference type="NCBI Taxonomy" id="329046"/>
    <lineage>
        <taxon>Eukaryota</taxon>
        <taxon>Fungi</taxon>
        <taxon>Fungi incertae sedis</taxon>
        <taxon>Chytridiomycota</taxon>
        <taxon>Chytridiomycota incertae sedis</taxon>
        <taxon>Chytridiomycetes</taxon>
        <taxon>Chytridiales</taxon>
        <taxon>Chytriomycetaceae</taxon>
        <taxon>Rhizoclosmatium</taxon>
    </lineage>
</organism>
<evidence type="ECO:0000313" key="4">
    <source>
        <dbReference type="Proteomes" id="UP000193642"/>
    </source>
</evidence>
<proteinExistence type="predicted"/>
<evidence type="ECO:0000259" key="2">
    <source>
        <dbReference type="PROSITE" id="PS51084"/>
    </source>
</evidence>
<comment type="caution">
    <text evidence="3">The sequence shown here is derived from an EMBL/GenBank/DDBJ whole genome shotgun (WGS) entry which is preliminary data.</text>
</comment>
<gene>
    <name evidence="3" type="ORF">BCR33DRAFT_207544</name>
</gene>
<reference evidence="3 4" key="1">
    <citation type="submission" date="2016-07" db="EMBL/GenBank/DDBJ databases">
        <title>Pervasive Adenine N6-methylation of Active Genes in Fungi.</title>
        <authorList>
            <consortium name="DOE Joint Genome Institute"/>
            <person name="Mondo S.J."/>
            <person name="Dannebaum R.O."/>
            <person name="Kuo R.C."/>
            <person name="Labutti K."/>
            <person name="Haridas S."/>
            <person name="Kuo A."/>
            <person name="Salamov A."/>
            <person name="Ahrendt S.R."/>
            <person name="Lipzen A."/>
            <person name="Sullivan W."/>
            <person name="Andreopoulos W.B."/>
            <person name="Clum A."/>
            <person name="Lindquist E."/>
            <person name="Daum C."/>
            <person name="Ramamoorthy G.K."/>
            <person name="Gryganskyi A."/>
            <person name="Culley D."/>
            <person name="Magnuson J.K."/>
            <person name="James T.Y."/>
            <person name="O'Malley M.A."/>
            <person name="Stajich J.E."/>
            <person name="Spatafora J.W."/>
            <person name="Visel A."/>
            <person name="Grigoriev I.V."/>
        </authorList>
    </citation>
    <scope>NUCLEOTIDE SEQUENCE [LARGE SCALE GENOMIC DNA]</scope>
    <source>
        <strain evidence="3 4">JEL800</strain>
    </source>
</reference>
<dbReference type="AlphaFoldDB" id="A0A1Y2CCE3"/>
<dbReference type="EMBL" id="MCGO01000021">
    <property type="protein sequence ID" value="ORY44721.1"/>
    <property type="molecule type" value="Genomic_DNA"/>
</dbReference>
<dbReference type="OrthoDB" id="10268930at2759"/>
<name>A0A1Y2CCE3_9FUNG</name>
<dbReference type="Proteomes" id="UP000193642">
    <property type="component" value="Unassembled WGS sequence"/>
</dbReference>
<dbReference type="InterPro" id="IPR011146">
    <property type="entry name" value="HIT-like"/>
</dbReference>
<comment type="caution">
    <text evidence="1">Lacks conserved residue(s) required for the propagation of feature annotation.</text>
</comment>